<name>A0AAU7ARI3_9ACTN</name>
<dbReference type="InterPro" id="IPR002192">
    <property type="entry name" value="PPDK_AMP/ATP-bd"/>
</dbReference>
<dbReference type="SUPFAM" id="SSF56059">
    <property type="entry name" value="Glutathione synthetase ATP-binding domain-like"/>
    <property type="match status" value="1"/>
</dbReference>
<dbReference type="Gene3D" id="3.30.1490.20">
    <property type="entry name" value="ATP-grasp fold, A domain"/>
    <property type="match status" value="1"/>
</dbReference>
<dbReference type="InterPro" id="IPR036637">
    <property type="entry name" value="Phosphohistidine_dom_sf"/>
</dbReference>
<reference evidence="3" key="1">
    <citation type="submission" date="2022-12" db="EMBL/GenBank/DDBJ databases">
        <title>Paraconexibacter alkalitolerans sp. nov. and Baekduia alba sp. nov., isolated from soil and emended description of the genera Paraconexibacter (Chun et al., 2020) and Baekduia (An et al., 2020).</title>
        <authorList>
            <person name="Vieira S."/>
            <person name="Huber K.J."/>
            <person name="Geppert A."/>
            <person name="Wolf J."/>
            <person name="Neumann-Schaal M."/>
            <person name="Muesken M."/>
            <person name="Overmann J."/>
        </authorList>
    </citation>
    <scope>NUCLEOTIDE SEQUENCE</scope>
    <source>
        <strain evidence="3">AEG42_29</strain>
    </source>
</reference>
<protein>
    <submittedName>
        <fullName evidence="3">Pyruvate, phosphate dikinase</fullName>
        <ecNumber evidence="3">2.7.9.1</ecNumber>
    </submittedName>
</protein>
<dbReference type="Gene3D" id="1.10.189.10">
    <property type="entry name" value="Pyruvate Phosphate Dikinase, domain 2"/>
    <property type="match status" value="1"/>
</dbReference>
<organism evidence="3">
    <name type="scientific">Paraconexibacter sp. AEG42_29</name>
    <dbReference type="NCBI Taxonomy" id="2997339"/>
    <lineage>
        <taxon>Bacteria</taxon>
        <taxon>Bacillati</taxon>
        <taxon>Actinomycetota</taxon>
        <taxon>Thermoleophilia</taxon>
        <taxon>Solirubrobacterales</taxon>
        <taxon>Paraconexibacteraceae</taxon>
        <taxon>Paraconexibacter</taxon>
    </lineage>
</organism>
<dbReference type="Pfam" id="PF01326">
    <property type="entry name" value="PPDK_N"/>
    <property type="match status" value="1"/>
</dbReference>
<dbReference type="SUPFAM" id="SSF52009">
    <property type="entry name" value="Phosphohistidine domain"/>
    <property type="match status" value="1"/>
</dbReference>
<dbReference type="EC" id="2.7.9.1" evidence="3"/>
<dbReference type="GO" id="GO:0050242">
    <property type="term" value="F:pyruvate, phosphate dikinase activity"/>
    <property type="evidence" value="ECO:0007669"/>
    <property type="project" value="UniProtKB-EC"/>
</dbReference>
<dbReference type="Pfam" id="PF00391">
    <property type="entry name" value="PEP-utilizers"/>
    <property type="match status" value="1"/>
</dbReference>
<dbReference type="InterPro" id="IPR008279">
    <property type="entry name" value="PEP-util_enz_mobile_dom"/>
</dbReference>
<gene>
    <name evidence="3" type="primary">ppdK_1</name>
    <name evidence="3" type="ORF">DSM112329_00935</name>
</gene>
<feature type="domain" description="Pyruvate phosphate dikinase AMP/ATP-binding" evidence="2">
    <location>
        <begin position="57"/>
        <end position="277"/>
    </location>
</feature>
<evidence type="ECO:0000259" key="1">
    <source>
        <dbReference type="Pfam" id="PF00391"/>
    </source>
</evidence>
<accession>A0AAU7ARI3</accession>
<dbReference type="InterPro" id="IPR010121">
    <property type="entry name" value="Pyruvate_phosphate_dikinase"/>
</dbReference>
<dbReference type="RefSeq" id="WP_354700650.1">
    <property type="nucleotide sequence ID" value="NZ_CP114014.1"/>
</dbReference>
<keyword evidence="3" id="KW-0670">Pyruvate</keyword>
<dbReference type="EMBL" id="CP114014">
    <property type="protein sequence ID" value="XAY04106.1"/>
    <property type="molecule type" value="Genomic_DNA"/>
</dbReference>
<evidence type="ECO:0000259" key="2">
    <source>
        <dbReference type="Pfam" id="PF01326"/>
    </source>
</evidence>
<dbReference type="PANTHER" id="PTHR22931">
    <property type="entry name" value="PHOSPHOENOLPYRUVATE DIKINASE-RELATED"/>
    <property type="match status" value="1"/>
</dbReference>
<feature type="domain" description="PEP-utilising enzyme mobile" evidence="1">
    <location>
        <begin position="412"/>
        <end position="479"/>
    </location>
</feature>
<dbReference type="AlphaFoldDB" id="A0AAU7ARI3"/>
<dbReference type="Gene3D" id="3.50.30.10">
    <property type="entry name" value="Phosphohistidine domain"/>
    <property type="match status" value="1"/>
</dbReference>
<dbReference type="GO" id="GO:0016301">
    <property type="term" value="F:kinase activity"/>
    <property type="evidence" value="ECO:0007669"/>
    <property type="project" value="InterPro"/>
</dbReference>
<sequence>MSAVDSGRLTWAFDDAPSADPALLGGKGAGLVKMVALELPVPPGFILGTPCGRGYLADGALPEALVAEIDERIAALEAGAGRTFGDDAAPLLLSVRSGAPVSMPGMMDTILNVGLTAAGTAALEQSSGSASFAESSFERLLHGFATTVRGISAGVVEDALLDLPSGSGAGDRCTALLALIEAEGGAAFPDARGQLLESVEAVFRSWNSPRAKAYRRHKGIDDDMGTAVVVQRMVFGNRGETSGSGVCFTRDPATGAPGAYGDILFDAQGEDVVAGERDTLPVAELTERMPEVAAGLDDVCTLLERDARDLCDIEFTIEEGTLWILQTRVGQRSGRAAVRLAVALVDEGLITQEEALARVTDEQLEAARAPVFAEEPPEGDVLARGLACSPGAIVGVAALTCESAQRRSDAGEQVVLVRPTTAPADLPGVLAAAAVVTERGGRASHAAVVARGLEKPAVCGTGPTGIAEGDTVSVDGDRGLVARGALPLAEAATDPLVKTFLEWHDADRG</sequence>
<proteinExistence type="predicted"/>
<dbReference type="PANTHER" id="PTHR22931:SF9">
    <property type="entry name" value="PYRUVATE, PHOSPHATE DIKINASE 1, CHLOROPLASTIC"/>
    <property type="match status" value="1"/>
</dbReference>
<dbReference type="NCBIfam" id="NF004531">
    <property type="entry name" value="PRK05878.1"/>
    <property type="match status" value="1"/>
</dbReference>
<evidence type="ECO:0000313" key="3">
    <source>
        <dbReference type="EMBL" id="XAY04106.1"/>
    </source>
</evidence>
<dbReference type="GO" id="GO:0005524">
    <property type="term" value="F:ATP binding"/>
    <property type="evidence" value="ECO:0007669"/>
    <property type="project" value="InterPro"/>
</dbReference>
<dbReference type="KEGG" id="parq:DSM112329_00935"/>
<dbReference type="InterPro" id="IPR013815">
    <property type="entry name" value="ATP_grasp_subdomain_1"/>
</dbReference>
<dbReference type="Gene3D" id="3.30.470.20">
    <property type="entry name" value="ATP-grasp fold, B domain"/>
    <property type="match status" value="1"/>
</dbReference>
<dbReference type="Gene3D" id="1.20.80.30">
    <property type="match status" value="1"/>
</dbReference>
<keyword evidence="3" id="KW-0808">Transferase</keyword>